<dbReference type="AlphaFoldDB" id="A0A7S4S8Y8"/>
<dbReference type="EMBL" id="HBNR01066262">
    <property type="protein sequence ID" value="CAE4638363.1"/>
    <property type="molecule type" value="Transcribed_RNA"/>
</dbReference>
<organism evidence="2">
    <name type="scientific">Alexandrium monilatum</name>
    <dbReference type="NCBI Taxonomy" id="311494"/>
    <lineage>
        <taxon>Eukaryota</taxon>
        <taxon>Sar</taxon>
        <taxon>Alveolata</taxon>
        <taxon>Dinophyceae</taxon>
        <taxon>Gonyaulacales</taxon>
        <taxon>Pyrocystaceae</taxon>
        <taxon>Alexandrium</taxon>
    </lineage>
</organism>
<sequence>MARGLGPAPAAGGPACRQAGLPAPRAGQPRPGGQVSDIAALLRGGGRSSPLRRPPLSGRLSLTPCAAAALGVTRRARFCGKGREGRPARPRAACRLGRLGLAGVHAGRCLPPTVGRPTARCARLPGASSDVPSAEPQQSGGRAPSEPADASREKSIEERFEEFTRVLPWFDFAARMMTDHAERRRRVREEAADLPAALGDAVAGRASLTPWILSAIGGELGSPTFADVAEAALRIAEGPAHRGAPSPAAAVEAAHGRWEVVWSGAFSPLARVGLPRQCMWVQVSGGDAGKPATLACHAGVPLGFGAFLWTSCAGEIGEAEPEGGQAHGSRPLLLRFNRYWLDVGDRPRGDIGRVDGGLVESRLSAFGAALATPVLLEFGALKWFLERLGLERVFEVEVPSPEEGGASVRLEASLELYLTLLAMVAFPPTLSTCPVPYLDARAGVCVYEIPVLGPVAELPRWLHPGGNAAVLVARRLGDGQEPAQLRD</sequence>
<reference evidence="2" key="1">
    <citation type="submission" date="2021-01" db="EMBL/GenBank/DDBJ databases">
        <authorList>
            <person name="Corre E."/>
            <person name="Pelletier E."/>
            <person name="Niang G."/>
            <person name="Scheremetjew M."/>
            <person name="Finn R."/>
            <person name="Kale V."/>
            <person name="Holt S."/>
            <person name="Cochrane G."/>
            <person name="Meng A."/>
            <person name="Brown T."/>
            <person name="Cohen L."/>
        </authorList>
    </citation>
    <scope>NUCLEOTIDE SEQUENCE</scope>
    <source>
        <strain evidence="2">CCMP3105</strain>
    </source>
</reference>
<evidence type="ECO:0000313" key="2">
    <source>
        <dbReference type="EMBL" id="CAE4638363.1"/>
    </source>
</evidence>
<accession>A0A7S4S8Y8</accession>
<evidence type="ECO:0000256" key="1">
    <source>
        <dbReference type="SAM" id="MobiDB-lite"/>
    </source>
</evidence>
<feature type="compositionally biased region" description="Low complexity" evidence="1">
    <location>
        <begin position="1"/>
        <end position="34"/>
    </location>
</feature>
<name>A0A7S4S8Y8_9DINO</name>
<gene>
    <name evidence="2" type="ORF">AMON00008_LOCUS46806</name>
</gene>
<feature type="region of interest" description="Disordered" evidence="1">
    <location>
        <begin position="1"/>
        <end position="36"/>
    </location>
</feature>
<proteinExistence type="predicted"/>
<feature type="region of interest" description="Disordered" evidence="1">
    <location>
        <begin position="120"/>
        <end position="156"/>
    </location>
</feature>
<protein>
    <submittedName>
        <fullName evidence="2">Uncharacterized protein</fullName>
    </submittedName>
</protein>